<dbReference type="InterPro" id="IPR036365">
    <property type="entry name" value="PGBD-like_sf"/>
</dbReference>
<dbReference type="EMBL" id="JACJTB010000019">
    <property type="protein sequence ID" value="MBD2595731.1"/>
    <property type="molecule type" value="Genomic_DNA"/>
</dbReference>
<comment type="caution">
    <text evidence="4">The sequence shown here is derived from an EMBL/GenBank/DDBJ whole genome shotgun (WGS) entry which is preliminary data.</text>
</comment>
<evidence type="ECO:0000256" key="2">
    <source>
        <dbReference type="SAM" id="SignalP"/>
    </source>
</evidence>
<feature type="chain" id="PRO_5047130706" evidence="2">
    <location>
        <begin position="23"/>
        <end position="135"/>
    </location>
</feature>
<organism evidence="4 5">
    <name type="scientific">Nostoc spongiaeforme FACHB-130</name>
    <dbReference type="NCBI Taxonomy" id="1357510"/>
    <lineage>
        <taxon>Bacteria</taxon>
        <taxon>Bacillati</taxon>
        <taxon>Cyanobacteriota</taxon>
        <taxon>Cyanophyceae</taxon>
        <taxon>Nostocales</taxon>
        <taxon>Nostocaceae</taxon>
        <taxon>Nostoc</taxon>
    </lineage>
</organism>
<sequence length="135" mass="14629">MNWKVIALVPAIALATTLPAYSVTKEKTTNPTTTTHVTQPHTQPNNTAKKATPVQKANAKHKPTNVAQRSNILIIGSRGEAVKNVQNLLKQQGFYTADVNGVFDKNTRAAVIKFQKSKKLRADGIIGSRTLAALQ</sequence>
<name>A0ABR8FWM7_9NOSO</name>
<evidence type="ECO:0000259" key="3">
    <source>
        <dbReference type="Pfam" id="PF01471"/>
    </source>
</evidence>
<dbReference type="Pfam" id="PF01471">
    <property type="entry name" value="PG_binding_1"/>
    <property type="match status" value="1"/>
</dbReference>
<feature type="compositionally biased region" description="Low complexity" evidence="1">
    <location>
        <begin position="29"/>
        <end position="45"/>
    </location>
</feature>
<keyword evidence="2" id="KW-0732">Signal</keyword>
<protein>
    <submittedName>
        <fullName evidence="4">Peptidoglycan-binding protein</fullName>
    </submittedName>
</protein>
<feature type="signal peptide" evidence="2">
    <location>
        <begin position="1"/>
        <end position="22"/>
    </location>
</feature>
<proteinExistence type="predicted"/>
<dbReference type="Gene3D" id="1.10.101.10">
    <property type="entry name" value="PGBD-like superfamily/PGBD"/>
    <property type="match status" value="1"/>
</dbReference>
<feature type="region of interest" description="Disordered" evidence="1">
    <location>
        <begin position="26"/>
        <end position="65"/>
    </location>
</feature>
<dbReference type="SUPFAM" id="SSF47090">
    <property type="entry name" value="PGBD-like"/>
    <property type="match status" value="1"/>
</dbReference>
<gene>
    <name evidence="4" type="ORF">H6G74_15545</name>
</gene>
<reference evidence="4 5" key="1">
    <citation type="journal article" date="2020" name="ISME J.">
        <title>Comparative genomics reveals insights into cyanobacterial evolution and habitat adaptation.</title>
        <authorList>
            <person name="Chen M.Y."/>
            <person name="Teng W.K."/>
            <person name="Zhao L."/>
            <person name="Hu C.X."/>
            <person name="Zhou Y.K."/>
            <person name="Han B.P."/>
            <person name="Song L.R."/>
            <person name="Shu W.S."/>
        </authorList>
    </citation>
    <scope>NUCLEOTIDE SEQUENCE [LARGE SCALE GENOMIC DNA]</scope>
    <source>
        <strain evidence="4 5">FACHB-130</strain>
    </source>
</reference>
<evidence type="ECO:0000313" key="5">
    <source>
        <dbReference type="Proteomes" id="UP000603457"/>
    </source>
</evidence>
<evidence type="ECO:0000256" key="1">
    <source>
        <dbReference type="SAM" id="MobiDB-lite"/>
    </source>
</evidence>
<dbReference type="InterPro" id="IPR002477">
    <property type="entry name" value="Peptidoglycan-bd-like"/>
</dbReference>
<keyword evidence="5" id="KW-1185">Reference proteome</keyword>
<dbReference type="InterPro" id="IPR036366">
    <property type="entry name" value="PGBDSf"/>
</dbReference>
<dbReference type="Proteomes" id="UP000603457">
    <property type="component" value="Unassembled WGS sequence"/>
</dbReference>
<accession>A0ABR8FWM7</accession>
<feature type="domain" description="Peptidoglycan binding-like" evidence="3">
    <location>
        <begin position="78"/>
        <end position="134"/>
    </location>
</feature>
<evidence type="ECO:0000313" key="4">
    <source>
        <dbReference type="EMBL" id="MBD2595731.1"/>
    </source>
</evidence>
<dbReference type="RefSeq" id="WP_190968521.1">
    <property type="nucleotide sequence ID" value="NZ_JACJTB010000019.1"/>
</dbReference>